<comment type="caution">
    <text evidence="2">The sequence shown here is derived from an EMBL/GenBank/DDBJ whole genome shotgun (WGS) entry which is preliminary data.</text>
</comment>
<dbReference type="CDD" id="cd00077">
    <property type="entry name" value="HDc"/>
    <property type="match status" value="1"/>
</dbReference>
<dbReference type="SUPFAM" id="SSF109604">
    <property type="entry name" value="HD-domain/PDEase-like"/>
    <property type="match status" value="1"/>
</dbReference>
<gene>
    <name evidence="2" type="ORF">EYH45_05110</name>
</gene>
<dbReference type="Proteomes" id="UP000608579">
    <property type="component" value="Unassembled WGS sequence"/>
</dbReference>
<evidence type="ECO:0000313" key="3">
    <source>
        <dbReference type="Proteomes" id="UP000608579"/>
    </source>
</evidence>
<dbReference type="GO" id="GO:0006203">
    <property type="term" value="P:dGTP catabolic process"/>
    <property type="evidence" value="ECO:0007669"/>
    <property type="project" value="TreeGrafter"/>
</dbReference>
<dbReference type="AlphaFoldDB" id="A0A833EAR4"/>
<dbReference type="PANTHER" id="PTHR11373">
    <property type="entry name" value="DEOXYNUCLEOSIDE TRIPHOSPHATE TRIPHOSPHOHYDROLASE"/>
    <property type="match status" value="1"/>
</dbReference>
<evidence type="ECO:0000259" key="1">
    <source>
        <dbReference type="PROSITE" id="PS51831"/>
    </source>
</evidence>
<dbReference type="InterPro" id="IPR045509">
    <property type="entry name" value="HD_assoc_2"/>
</dbReference>
<protein>
    <submittedName>
        <fullName evidence="2">HD domain-containing protein</fullName>
    </submittedName>
</protein>
<dbReference type="Pfam" id="PF01966">
    <property type="entry name" value="HD"/>
    <property type="match status" value="1"/>
</dbReference>
<organism evidence="2 3">
    <name type="scientific">Caldiarchaeum subterraneum</name>
    <dbReference type="NCBI Taxonomy" id="311458"/>
    <lineage>
        <taxon>Archaea</taxon>
        <taxon>Nitrososphaerota</taxon>
        <taxon>Candidatus Caldarchaeales</taxon>
        <taxon>Candidatus Caldarchaeaceae</taxon>
        <taxon>Candidatus Caldarchaeum</taxon>
    </lineage>
</organism>
<dbReference type="EMBL" id="DQVM01000099">
    <property type="protein sequence ID" value="HIQ29925.1"/>
    <property type="molecule type" value="Genomic_DNA"/>
</dbReference>
<accession>A0A833EAR4</accession>
<dbReference type="InterPro" id="IPR006674">
    <property type="entry name" value="HD_domain"/>
</dbReference>
<dbReference type="PROSITE" id="PS51831">
    <property type="entry name" value="HD"/>
    <property type="match status" value="1"/>
</dbReference>
<reference evidence="2" key="1">
    <citation type="journal article" date="2020" name="ISME J.">
        <title>Gammaproteobacteria mediating utilization of methyl-, sulfur- and petroleum organic compounds in deep ocean hydrothermal plumes.</title>
        <authorList>
            <person name="Zhou Z."/>
            <person name="Liu Y."/>
            <person name="Pan J."/>
            <person name="Cron B.R."/>
            <person name="Toner B.M."/>
            <person name="Anantharaman K."/>
            <person name="Breier J.A."/>
            <person name="Dick G.J."/>
            <person name="Li M."/>
        </authorList>
    </citation>
    <scope>NUCLEOTIDE SEQUENCE</scope>
    <source>
        <strain evidence="2">SZUA-1515</strain>
    </source>
</reference>
<dbReference type="InterPro" id="IPR050135">
    <property type="entry name" value="dGTPase-like"/>
</dbReference>
<sequence length="403" mass="46091">MDKRRGRLKLIKDPLHGYVELNLSELRIVDTRVFQRLRRIGQLPLAYLVYPGARHSRFDHSLGSFHLAKEYVTHLGLDEYWSKVVTVAALLHDVGHTPYSHLLESILLEHGVSHEDISIKLILEEPELASAIEDYEVRPRDVADVLLKKTRESSIISGPIDVDRLDYLVRDSYFTGAMYGLIDTRRIIRLSSFVEGRLAVHIRGLGAIEELAIARLQSFLNIYFHHATRGAQQLLLNAVKKLEEELNIASMSLEEYIEHDDLTIWALLRSSNKTRDIIKRLESRKLPKRVYETRMIGEHPHYNILKNRDIQAKVSEEIAGEAGVEPDLVWIDTPYVPPVSTDESVYAPFFVEEGAATRLVEVESPFLKQVSEAFNIIRVYTDSAEREKIAKAAARFFGSPTMR</sequence>
<dbReference type="Gene3D" id="1.10.3210.10">
    <property type="entry name" value="Hypothetical protein af1432"/>
    <property type="match status" value="1"/>
</dbReference>
<dbReference type="Pfam" id="PF19276">
    <property type="entry name" value="HD_assoc_2"/>
    <property type="match status" value="1"/>
</dbReference>
<dbReference type="PANTHER" id="PTHR11373:SF4">
    <property type="entry name" value="DEOXYNUCLEOSIDE TRIPHOSPHATE TRIPHOSPHOHYDROLASE SAMHD1"/>
    <property type="match status" value="1"/>
</dbReference>
<name>A0A833EAR4_CALS0</name>
<evidence type="ECO:0000313" key="2">
    <source>
        <dbReference type="EMBL" id="HIQ29925.1"/>
    </source>
</evidence>
<dbReference type="InterPro" id="IPR003607">
    <property type="entry name" value="HD/PDEase_dom"/>
</dbReference>
<feature type="domain" description="HD" evidence="1">
    <location>
        <begin position="57"/>
        <end position="168"/>
    </location>
</feature>
<dbReference type="GO" id="GO:0008832">
    <property type="term" value="F:dGTPase activity"/>
    <property type="evidence" value="ECO:0007669"/>
    <property type="project" value="TreeGrafter"/>
</dbReference>
<proteinExistence type="predicted"/>
<dbReference type="SMART" id="SM00471">
    <property type="entry name" value="HDc"/>
    <property type="match status" value="1"/>
</dbReference>